<dbReference type="EMBL" id="KN837295">
    <property type="protein sequence ID" value="KIJ28890.1"/>
    <property type="molecule type" value="Genomic_DNA"/>
</dbReference>
<accession>A0A0C9UUR7</accession>
<gene>
    <name evidence="2" type="ORF">M422DRAFT_269767</name>
    <name evidence="1" type="ORF">M422DRAFT_276943</name>
</gene>
<evidence type="ECO:0000313" key="3">
    <source>
        <dbReference type="Proteomes" id="UP000054279"/>
    </source>
</evidence>
<dbReference type="EMBL" id="KN838076">
    <property type="protein sequence ID" value="KIJ22599.1"/>
    <property type="molecule type" value="Genomic_DNA"/>
</dbReference>
<protein>
    <submittedName>
        <fullName evidence="2">Uncharacterized protein</fullName>
    </submittedName>
</protein>
<sequence length="107" mass="11567">MTGGVVQHIPKIADAPRAERARLTLSCVLELETLLVRTAGTGPLLATDIIYVGNNREMTTSEPQGMSMASAAFNAPGEVTRVIDSQTVQYLSFYSSVPFDLLIVRLL</sequence>
<name>A0A0C9UUR7_SPHS4</name>
<evidence type="ECO:0000313" key="1">
    <source>
        <dbReference type="EMBL" id="KIJ22599.1"/>
    </source>
</evidence>
<reference evidence="2 3" key="1">
    <citation type="submission" date="2014-06" db="EMBL/GenBank/DDBJ databases">
        <title>Evolutionary Origins and Diversification of the Mycorrhizal Mutualists.</title>
        <authorList>
            <consortium name="DOE Joint Genome Institute"/>
            <consortium name="Mycorrhizal Genomics Consortium"/>
            <person name="Kohler A."/>
            <person name="Kuo A."/>
            <person name="Nagy L.G."/>
            <person name="Floudas D."/>
            <person name="Copeland A."/>
            <person name="Barry K.W."/>
            <person name="Cichocki N."/>
            <person name="Veneault-Fourrey C."/>
            <person name="LaButti K."/>
            <person name="Lindquist E.A."/>
            <person name="Lipzen A."/>
            <person name="Lundell T."/>
            <person name="Morin E."/>
            <person name="Murat C."/>
            <person name="Riley R."/>
            <person name="Ohm R."/>
            <person name="Sun H."/>
            <person name="Tunlid A."/>
            <person name="Henrissat B."/>
            <person name="Grigoriev I.V."/>
            <person name="Hibbett D.S."/>
            <person name="Martin F."/>
        </authorList>
    </citation>
    <scope>NUCLEOTIDE SEQUENCE [LARGE SCALE GENOMIC DNA]</scope>
    <source>
        <strain evidence="2 3">SS14</strain>
    </source>
</reference>
<organism evidence="2 3">
    <name type="scientific">Sphaerobolus stellatus (strain SS14)</name>
    <dbReference type="NCBI Taxonomy" id="990650"/>
    <lineage>
        <taxon>Eukaryota</taxon>
        <taxon>Fungi</taxon>
        <taxon>Dikarya</taxon>
        <taxon>Basidiomycota</taxon>
        <taxon>Agaricomycotina</taxon>
        <taxon>Agaricomycetes</taxon>
        <taxon>Phallomycetidae</taxon>
        <taxon>Geastrales</taxon>
        <taxon>Sphaerobolaceae</taxon>
        <taxon>Sphaerobolus</taxon>
    </lineage>
</organism>
<evidence type="ECO:0000313" key="2">
    <source>
        <dbReference type="EMBL" id="KIJ28890.1"/>
    </source>
</evidence>
<proteinExistence type="predicted"/>
<keyword evidence="3" id="KW-1185">Reference proteome</keyword>
<dbReference type="Proteomes" id="UP000054279">
    <property type="component" value="Unassembled WGS sequence"/>
</dbReference>
<dbReference type="AlphaFoldDB" id="A0A0C9UUR7"/>
<dbReference type="HOGENOM" id="CLU_2211631_0_0_1"/>